<organism evidence="3 4">
    <name type="scientific">Alcaligenes endophyticus</name>
    <dbReference type="NCBI Taxonomy" id="1929088"/>
    <lineage>
        <taxon>Bacteria</taxon>
        <taxon>Pseudomonadati</taxon>
        <taxon>Pseudomonadota</taxon>
        <taxon>Betaproteobacteria</taxon>
        <taxon>Burkholderiales</taxon>
        <taxon>Alcaligenaceae</taxon>
        <taxon>Alcaligenes</taxon>
    </lineage>
</organism>
<reference evidence="3" key="1">
    <citation type="submission" date="2021-11" db="EMBL/GenBank/DDBJ databases">
        <title>Draft genome sequence of Alcaligenes endophyticus type strain CCUG 75668T.</title>
        <authorList>
            <person name="Salva-Serra F."/>
            <person name="Duran R.E."/>
            <person name="Seeger M."/>
            <person name="Moore E.R.B."/>
            <person name="Jaen-Luchoro D."/>
        </authorList>
    </citation>
    <scope>NUCLEOTIDE SEQUENCE</scope>
    <source>
        <strain evidence="3">CCUG 75668</strain>
    </source>
</reference>
<dbReference type="RefSeq" id="WP_266124143.1">
    <property type="nucleotide sequence ID" value="NZ_JAJHNU010000002.1"/>
</dbReference>
<evidence type="ECO:0000259" key="2">
    <source>
        <dbReference type="Pfam" id="PF00582"/>
    </source>
</evidence>
<proteinExistence type="inferred from homology"/>
<dbReference type="Proteomes" id="UP001168613">
    <property type="component" value="Unassembled WGS sequence"/>
</dbReference>
<dbReference type="InterPro" id="IPR006015">
    <property type="entry name" value="Universal_stress_UspA"/>
</dbReference>
<evidence type="ECO:0000313" key="3">
    <source>
        <dbReference type="EMBL" id="MDN4121466.1"/>
    </source>
</evidence>
<comment type="caution">
    <text evidence="3">The sequence shown here is derived from an EMBL/GenBank/DDBJ whole genome shotgun (WGS) entry which is preliminary data.</text>
</comment>
<protein>
    <submittedName>
        <fullName evidence="3">Universal stress protein</fullName>
    </submittedName>
</protein>
<dbReference type="Gene3D" id="3.40.50.620">
    <property type="entry name" value="HUPs"/>
    <property type="match status" value="1"/>
</dbReference>
<evidence type="ECO:0000256" key="1">
    <source>
        <dbReference type="ARBA" id="ARBA00008791"/>
    </source>
</evidence>
<evidence type="ECO:0000313" key="4">
    <source>
        <dbReference type="Proteomes" id="UP001168613"/>
    </source>
</evidence>
<comment type="similarity">
    <text evidence="1">Belongs to the universal stress protein A family.</text>
</comment>
<dbReference type="PANTHER" id="PTHR46268">
    <property type="entry name" value="STRESS RESPONSE PROTEIN NHAX"/>
    <property type="match status" value="1"/>
</dbReference>
<name>A0ABT8EJK5_9BURK</name>
<dbReference type="CDD" id="cd00293">
    <property type="entry name" value="USP-like"/>
    <property type="match status" value="1"/>
</dbReference>
<dbReference type="PRINTS" id="PR01438">
    <property type="entry name" value="UNVRSLSTRESS"/>
</dbReference>
<dbReference type="SUPFAM" id="SSF52402">
    <property type="entry name" value="Adenine nucleotide alpha hydrolases-like"/>
    <property type="match status" value="1"/>
</dbReference>
<gene>
    <name evidence="3" type="ORF">LMS43_09210</name>
</gene>
<feature type="domain" description="UspA" evidence="2">
    <location>
        <begin position="3"/>
        <end position="141"/>
    </location>
</feature>
<dbReference type="EMBL" id="JAJHNU010000002">
    <property type="protein sequence ID" value="MDN4121466.1"/>
    <property type="molecule type" value="Genomic_DNA"/>
</dbReference>
<accession>A0ABT8EJK5</accession>
<keyword evidence="4" id="KW-1185">Reference proteome</keyword>
<dbReference type="InterPro" id="IPR006016">
    <property type="entry name" value="UspA"/>
</dbReference>
<dbReference type="InterPro" id="IPR014729">
    <property type="entry name" value="Rossmann-like_a/b/a_fold"/>
</dbReference>
<dbReference type="PANTHER" id="PTHR46268:SF6">
    <property type="entry name" value="UNIVERSAL STRESS PROTEIN UP12"/>
    <property type="match status" value="1"/>
</dbReference>
<sequence>MLNILVPVDGSEASTRAVQAAISLAQHDPQAVLHILTAPTPIVSGNVRRFFSEDVLHAYYQDEGNNALNSARAVLHESGVTVHEAIVPGNAAEVIKQYVLDHQCNHIVMGTRGLSALPSLVLGSVTTKVLHLVDVPVTLIK</sequence>
<dbReference type="Pfam" id="PF00582">
    <property type="entry name" value="Usp"/>
    <property type="match status" value="1"/>
</dbReference>